<feature type="compositionally biased region" description="Polar residues" evidence="1">
    <location>
        <begin position="156"/>
        <end position="165"/>
    </location>
</feature>
<accession>A0ABM1Q0J8</accession>
<protein>
    <submittedName>
        <fullName evidence="3">Uncharacterized protein LOC108620592</fullName>
    </submittedName>
</protein>
<gene>
    <name evidence="3" type="primary">LOC108620592</name>
</gene>
<dbReference type="Proteomes" id="UP000694904">
    <property type="component" value="Unplaced"/>
</dbReference>
<feature type="region of interest" description="Disordered" evidence="1">
    <location>
        <begin position="156"/>
        <end position="177"/>
    </location>
</feature>
<reference evidence="3" key="1">
    <citation type="submission" date="2025-08" db="UniProtKB">
        <authorList>
            <consortium name="RefSeq"/>
        </authorList>
    </citation>
    <scope>IDENTIFICATION</scope>
    <source>
        <tissue evidence="3">Whole organism</tissue>
    </source>
</reference>
<proteinExistence type="predicted"/>
<name>A0ABM1Q0J8_DROAR</name>
<dbReference type="GeneID" id="108620592"/>
<sequence>PYFLNLEIKTEILIYYNLFTCRSQPNELRDVIKSSESPTALDEQKVDQYIKATSLNVNEKVSLQVNNEKLAALWRHAIHIGTLPLPQKSGCKLTPPSRSIMLIPATVTGNVILPRMPPILGASMLLPVPPPHYRGMTLPHMRPSVLYANPVSLTGTYRSNKSTKPTGLIEQRRRGRTVDNSEIDVLSGAQNFQYTGMDRAIADSFLERQEQSQVNSHIDYSSFSSSMHSNVYRQKAAASSHTSSKAKIVCRDMVI</sequence>
<feature type="non-terminal residue" evidence="3">
    <location>
        <position position="1"/>
    </location>
</feature>
<dbReference type="RefSeq" id="XP_017872984.1">
    <property type="nucleotide sequence ID" value="XM_018017495.1"/>
</dbReference>
<evidence type="ECO:0000313" key="2">
    <source>
        <dbReference type="Proteomes" id="UP000694904"/>
    </source>
</evidence>
<keyword evidence="2" id="KW-1185">Reference proteome</keyword>
<evidence type="ECO:0000256" key="1">
    <source>
        <dbReference type="SAM" id="MobiDB-lite"/>
    </source>
</evidence>
<organism evidence="2 3">
    <name type="scientific">Drosophila arizonae</name>
    <name type="common">Fruit fly</name>
    <dbReference type="NCBI Taxonomy" id="7263"/>
    <lineage>
        <taxon>Eukaryota</taxon>
        <taxon>Metazoa</taxon>
        <taxon>Ecdysozoa</taxon>
        <taxon>Arthropoda</taxon>
        <taxon>Hexapoda</taxon>
        <taxon>Insecta</taxon>
        <taxon>Pterygota</taxon>
        <taxon>Neoptera</taxon>
        <taxon>Endopterygota</taxon>
        <taxon>Diptera</taxon>
        <taxon>Brachycera</taxon>
        <taxon>Muscomorpha</taxon>
        <taxon>Ephydroidea</taxon>
        <taxon>Drosophilidae</taxon>
        <taxon>Drosophila</taxon>
    </lineage>
</organism>
<evidence type="ECO:0000313" key="3">
    <source>
        <dbReference type="RefSeq" id="XP_017872984.1"/>
    </source>
</evidence>